<sequence length="183" mass="21841">MDEVDQLMLNAQLRDELEPYIDESVSRIDVRRMPLSQENEFLASMLAWEQAPAIPISHWFEPALALPHPDELDRDELHDCLWNAIERLHSKRIILECTDHLTDRELYKIIFRDILPCREKKVDLPRNFLHWRCFDDGDNDTWLRFYATPNERWQWEQETGLTAPLAENPPYPRHMPTRPPQDG</sequence>
<evidence type="ECO:0000256" key="1">
    <source>
        <dbReference type="SAM" id="MobiDB-lite"/>
    </source>
</evidence>
<dbReference type="EMBL" id="CP036261">
    <property type="protein sequence ID" value="QDS86656.1"/>
    <property type="molecule type" value="Genomic_DNA"/>
</dbReference>
<evidence type="ECO:0000313" key="3">
    <source>
        <dbReference type="Proteomes" id="UP000319557"/>
    </source>
</evidence>
<feature type="region of interest" description="Disordered" evidence="1">
    <location>
        <begin position="161"/>
        <end position="183"/>
    </location>
</feature>
<feature type="compositionally biased region" description="Pro residues" evidence="1">
    <location>
        <begin position="167"/>
        <end position="183"/>
    </location>
</feature>
<gene>
    <name evidence="2" type="ORF">EC9_08290</name>
</gene>
<proteinExistence type="predicted"/>
<evidence type="ECO:0000313" key="2">
    <source>
        <dbReference type="EMBL" id="QDS86656.1"/>
    </source>
</evidence>
<dbReference type="KEGG" id="ruv:EC9_08290"/>
<keyword evidence="3" id="KW-1185">Reference proteome</keyword>
<organism evidence="2 3">
    <name type="scientific">Rosistilla ulvae</name>
    <dbReference type="NCBI Taxonomy" id="1930277"/>
    <lineage>
        <taxon>Bacteria</taxon>
        <taxon>Pseudomonadati</taxon>
        <taxon>Planctomycetota</taxon>
        <taxon>Planctomycetia</taxon>
        <taxon>Pirellulales</taxon>
        <taxon>Pirellulaceae</taxon>
        <taxon>Rosistilla</taxon>
    </lineage>
</organism>
<accession>A0A517LVK6</accession>
<protein>
    <submittedName>
        <fullName evidence="2">Uncharacterized protein</fullName>
    </submittedName>
</protein>
<dbReference type="AlphaFoldDB" id="A0A517LVK6"/>
<name>A0A517LVK6_9BACT</name>
<reference evidence="2 3" key="1">
    <citation type="submission" date="2019-02" db="EMBL/GenBank/DDBJ databases">
        <title>Deep-cultivation of Planctomycetes and their phenomic and genomic characterization uncovers novel biology.</title>
        <authorList>
            <person name="Wiegand S."/>
            <person name="Jogler M."/>
            <person name="Boedeker C."/>
            <person name="Pinto D."/>
            <person name="Vollmers J."/>
            <person name="Rivas-Marin E."/>
            <person name="Kohn T."/>
            <person name="Peeters S.H."/>
            <person name="Heuer A."/>
            <person name="Rast P."/>
            <person name="Oberbeckmann S."/>
            <person name="Bunk B."/>
            <person name="Jeske O."/>
            <person name="Meyerdierks A."/>
            <person name="Storesund J.E."/>
            <person name="Kallscheuer N."/>
            <person name="Luecker S."/>
            <person name="Lage O.M."/>
            <person name="Pohl T."/>
            <person name="Merkel B.J."/>
            <person name="Hornburger P."/>
            <person name="Mueller R.-W."/>
            <person name="Bruemmer F."/>
            <person name="Labrenz M."/>
            <person name="Spormann A.M."/>
            <person name="Op den Camp H."/>
            <person name="Overmann J."/>
            <person name="Amann R."/>
            <person name="Jetten M.S.M."/>
            <person name="Mascher T."/>
            <person name="Medema M.H."/>
            <person name="Devos D.P."/>
            <person name="Kaster A.-K."/>
            <person name="Ovreas L."/>
            <person name="Rohde M."/>
            <person name="Galperin M.Y."/>
            <person name="Jogler C."/>
        </authorList>
    </citation>
    <scope>NUCLEOTIDE SEQUENCE [LARGE SCALE GENOMIC DNA]</scope>
    <source>
        <strain evidence="2 3">EC9</strain>
    </source>
</reference>
<dbReference type="Proteomes" id="UP000319557">
    <property type="component" value="Chromosome"/>
</dbReference>